<dbReference type="GO" id="GO:0006338">
    <property type="term" value="P:chromatin remodeling"/>
    <property type="evidence" value="ECO:0007669"/>
    <property type="project" value="UniProtKB-ARBA"/>
</dbReference>
<dbReference type="SMART" id="SM00487">
    <property type="entry name" value="DEXDc"/>
    <property type="match status" value="1"/>
</dbReference>
<dbReference type="InterPro" id="IPR001487">
    <property type="entry name" value="Bromodomain"/>
</dbReference>
<dbReference type="GO" id="GO:0042393">
    <property type="term" value="F:histone binding"/>
    <property type="evidence" value="ECO:0007669"/>
    <property type="project" value="InterPro"/>
</dbReference>
<dbReference type="Pfam" id="PF07529">
    <property type="entry name" value="HSA"/>
    <property type="match status" value="1"/>
</dbReference>
<dbReference type="PROSITE" id="PS51194">
    <property type="entry name" value="HELICASE_CTER"/>
    <property type="match status" value="1"/>
</dbReference>
<evidence type="ECO:0000259" key="15">
    <source>
        <dbReference type="PROSITE" id="PS51204"/>
    </source>
</evidence>
<evidence type="ECO:0000256" key="1">
    <source>
        <dbReference type="ARBA" id="ARBA00004123"/>
    </source>
</evidence>
<comment type="subcellular location">
    <subcellularLocation>
        <location evidence="1">Nucleus</location>
    </subcellularLocation>
</comment>
<dbReference type="InterPro" id="IPR014978">
    <property type="entry name" value="Gln-Leu-Gln_QLQ"/>
</dbReference>
<dbReference type="SMART" id="SM00490">
    <property type="entry name" value="HELICc"/>
    <property type="match status" value="1"/>
</dbReference>
<feature type="compositionally biased region" description="Low complexity" evidence="11">
    <location>
        <begin position="114"/>
        <end position="135"/>
    </location>
</feature>
<keyword evidence="7 10" id="KW-0103">Bromodomain</keyword>
<organism evidence="17 18">
    <name type="scientific">Debaryomyces fabryi</name>
    <dbReference type="NCBI Taxonomy" id="58627"/>
    <lineage>
        <taxon>Eukaryota</taxon>
        <taxon>Fungi</taxon>
        <taxon>Dikarya</taxon>
        <taxon>Ascomycota</taxon>
        <taxon>Saccharomycotina</taxon>
        <taxon>Pichiomycetes</taxon>
        <taxon>Debaryomycetaceae</taxon>
        <taxon>Debaryomyces</taxon>
    </lineage>
</organism>
<accession>A0A0V1Q1W1</accession>
<dbReference type="Pfam" id="PF00439">
    <property type="entry name" value="Bromodomain"/>
    <property type="match status" value="1"/>
</dbReference>
<dbReference type="PROSITE" id="PS50014">
    <property type="entry name" value="BROMODOMAIN_2"/>
    <property type="match status" value="1"/>
</dbReference>
<dbReference type="Pfam" id="PF14619">
    <property type="entry name" value="SnAC"/>
    <property type="match status" value="1"/>
</dbReference>
<dbReference type="InterPro" id="IPR049730">
    <property type="entry name" value="SNF2/RAD54-like_C"/>
</dbReference>
<dbReference type="SUPFAM" id="SSF52540">
    <property type="entry name" value="P-loop containing nucleoside triphosphate hydrolases"/>
    <property type="match status" value="2"/>
</dbReference>
<comment type="caution">
    <text evidence="17">The sequence shown here is derived from an EMBL/GenBank/DDBJ whole genome shotgun (WGS) entry which is preliminary data.</text>
</comment>
<feature type="domain" description="Bromo" evidence="12">
    <location>
        <begin position="1431"/>
        <end position="1501"/>
    </location>
</feature>
<dbReference type="Proteomes" id="UP000054251">
    <property type="component" value="Unassembled WGS sequence"/>
</dbReference>
<keyword evidence="6" id="KW-0805">Transcription regulation</keyword>
<dbReference type="PROSITE" id="PS51192">
    <property type="entry name" value="HELICASE_ATP_BIND_1"/>
    <property type="match status" value="1"/>
</dbReference>
<evidence type="ECO:0000256" key="11">
    <source>
        <dbReference type="SAM" id="MobiDB-lite"/>
    </source>
</evidence>
<dbReference type="PROSITE" id="PS00633">
    <property type="entry name" value="BROMODOMAIN_1"/>
    <property type="match status" value="1"/>
</dbReference>
<evidence type="ECO:0000256" key="4">
    <source>
        <dbReference type="ARBA" id="ARBA00022806"/>
    </source>
</evidence>
<feature type="compositionally biased region" description="Low complexity" evidence="11">
    <location>
        <begin position="49"/>
        <end position="79"/>
    </location>
</feature>
<feature type="domain" description="QLQ" evidence="16">
    <location>
        <begin position="174"/>
        <end position="214"/>
    </location>
</feature>
<evidence type="ECO:0000259" key="16">
    <source>
        <dbReference type="PROSITE" id="PS51666"/>
    </source>
</evidence>
<dbReference type="PROSITE" id="PS51204">
    <property type="entry name" value="HSA"/>
    <property type="match status" value="1"/>
</dbReference>
<dbReference type="SMART" id="SM01314">
    <property type="entry name" value="SnAC"/>
    <property type="match status" value="1"/>
</dbReference>
<protein>
    <recommendedName>
        <fullName evidence="19">Transcription regulatory protein SNF2</fullName>
    </recommendedName>
</protein>
<dbReference type="InterPro" id="IPR038718">
    <property type="entry name" value="SNF2-like_sf"/>
</dbReference>
<evidence type="ECO:0000256" key="2">
    <source>
        <dbReference type="ARBA" id="ARBA00022741"/>
    </source>
</evidence>
<feature type="region of interest" description="Disordered" evidence="11">
    <location>
        <begin position="245"/>
        <end position="271"/>
    </location>
</feature>
<keyword evidence="5" id="KW-0067">ATP-binding</keyword>
<evidence type="ECO:0000259" key="14">
    <source>
        <dbReference type="PROSITE" id="PS51194"/>
    </source>
</evidence>
<evidence type="ECO:0000259" key="13">
    <source>
        <dbReference type="PROSITE" id="PS51192"/>
    </source>
</evidence>
<evidence type="ECO:0000256" key="3">
    <source>
        <dbReference type="ARBA" id="ARBA00022801"/>
    </source>
</evidence>
<evidence type="ECO:0000256" key="10">
    <source>
        <dbReference type="PROSITE-ProRule" id="PRU00035"/>
    </source>
</evidence>
<keyword evidence="18" id="KW-1185">Reference proteome</keyword>
<dbReference type="GO" id="GO:0006302">
    <property type="term" value="P:double-strand break repair"/>
    <property type="evidence" value="ECO:0007669"/>
    <property type="project" value="UniProtKB-ARBA"/>
</dbReference>
<dbReference type="CDD" id="cd17996">
    <property type="entry name" value="DEXHc_SMARCA2_SMARCA4"/>
    <property type="match status" value="1"/>
</dbReference>
<dbReference type="Gene3D" id="3.40.50.300">
    <property type="entry name" value="P-loop containing nucleotide triphosphate hydrolases"/>
    <property type="match status" value="1"/>
</dbReference>
<dbReference type="GO" id="GO:0016787">
    <property type="term" value="F:hydrolase activity"/>
    <property type="evidence" value="ECO:0007669"/>
    <property type="project" value="UniProtKB-KW"/>
</dbReference>
<dbReference type="Gene3D" id="3.40.50.10810">
    <property type="entry name" value="Tandem AAA-ATPase domain"/>
    <property type="match status" value="1"/>
</dbReference>
<feature type="region of interest" description="Disordered" evidence="11">
    <location>
        <begin position="49"/>
        <end position="135"/>
    </location>
</feature>
<evidence type="ECO:0000313" key="18">
    <source>
        <dbReference type="Proteomes" id="UP000054251"/>
    </source>
</evidence>
<dbReference type="InterPro" id="IPR029295">
    <property type="entry name" value="SnAC"/>
</dbReference>
<keyword evidence="9" id="KW-0539">Nucleus</keyword>
<evidence type="ECO:0000256" key="6">
    <source>
        <dbReference type="ARBA" id="ARBA00023015"/>
    </source>
</evidence>
<dbReference type="PROSITE" id="PS51666">
    <property type="entry name" value="QLQ"/>
    <property type="match status" value="1"/>
</dbReference>
<feature type="compositionally biased region" description="Polar residues" evidence="11">
    <location>
        <begin position="321"/>
        <end position="330"/>
    </location>
</feature>
<dbReference type="SMART" id="SM00297">
    <property type="entry name" value="BROMO"/>
    <property type="match status" value="1"/>
</dbReference>
<feature type="domain" description="HSA" evidence="15">
    <location>
        <begin position="530"/>
        <end position="603"/>
    </location>
</feature>
<dbReference type="FunFam" id="3.40.50.300:FF:000843">
    <property type="entry name" value="Chromatin structure-remodeling complex subunit snf21"/>
    <property type="match status" value="1"/>
</dbReference>
<feature type="domain" description="Helicase ATP-binding" evidence="13">
    <location>
        <begin position="708"/>
        <end position="873"/>
    </location>
</feature>
<dbReference type="PRINTS" id="PR00503">
    <property type="entry name" value="BROMODOMAIN"/>
</dbReference>
<dbReference type="InterPro" id="IPR014001">
    <property type="entry name" value="Helicase_ATP-bd"/>
</dbReference>
<dbReference type="SUPFAM" id="SSF47370">
    <property type="entry name" value="Bromodomain"/>
    <property type="match status" value="1"/>
</dbReference>
<dbReference type="CDD" id="cd18793">
    <property type="entry name" value="SF2_C_SNF"/>
    <property type="match status" value="1"/>
</dbReference>
<keyword evidence="3" id="KW-0378">Hydrolase</keyword>
<dbReference type="InterPro" id="IPR036427">
    <property type="entry name" value="Bromodomain-like_sf"/>
</dbReference>
<sequence>MNRQFLREEIQKILQRWHQLRQQFGDQAINVPEFTHLSKIIKYLQQQNQQSLQRKSAPQDQSQPQAQQQIPQQQQQQFQSLPHIAQPINNSSNGTPSVPNAMMGQVPGNMGGNTQRTIPQQQFQPPQQSSYTPQTQTPQVVPQQQMPFQNGGPMNSNNIPPTMRNTVNTSAESAFSAQQVQMLKVQFQAFKFLLKSPGPSSPLIPQNVIDFVTNDRLAFANGNYLPSTGHQPAINTQTPQFAQLQIPGQSRQPSQTQGSIGPNSQSPMIPMQQNIPQVNNQMPPNSIPFSALQEDLLNGLKKQNKRGPKPKMLNQGINSNTVSISNQSPVQIPKRQASIKSTTKDRSLTPSTTNTFNPVCLDPKPPVSIDDLVPDKATTTKTIVPITKPNVQVDCFEVPDILSDKFKDIPYTALYTVQSRFQIPGLLPEGIDMDDIINNREALIILQIDQKITYLRKQLDKSNNEDESNEIKAEISKLELLPYQKELRGKILSQAWFSKSLLPNSHPNFLAKFNNLSSDNVTLTHELYKQQLHSLVQAQNKKHQSTIKEILSAKVMRNKKQFSKKEKIERFANKISSFHSQTAKEEQKKLEKMAKQRLQALKLNDEEAYLKLLDHTKDTRITHLLKQTNQFLDSLAQAVETQQRESHNKSQRTVPEENVEGSNDEERREKMDYYHVAHRIKEEVTKQPSILVGGTLKEYQIKGLQWMVSLFNNHLNGILADEMGLGKTIQTISLLTYLIEIKKIPGPFLVIVPLSTLTNWNIEFEKWAPGVKKVTYKGTPTQRKVLQHDIKLGNFQILLTTFEYIIKDRNLLSKVKWVHMIIDEGHRMKNANSKLSETLTHHYHSDYRLILTGTPLQNNLPELWALLNFVLPKIFNSVKSFDEWFNTPFANTGGQDKIELSEEETLLVIRRLHKVLRPFLLRRLKKDVEKDLPNKVEKVVKCKMSSLQSKLYQQMLKHNILYASKPGEGDKPVLIKNANNQIMQLRKICNHPFVYEEVENLINPTSETNDQIWRVAGKFELLDKVLPKFKNSGHRVLIFFQMTQIMDIMEDFLRLRGMKYMRLDGGTKADDRTGLLKLFNAPDSDYFCFLLSTRAGGLGLNLQTADTVIIFDTDWNPHQDLQAQDRAHRIGQKNEVRILRLITEDSVEEMILERAHAKLEIDGKVIQAGKFDNKSTSEEQEALLRALLEKEDERKQKGNVDDNDDLDDDELNQVIARNDDELIAFRKLDEARSLATKEANYPSRLFSDQELPEIYQKDPETILKKDEVIEEYGRGNRERRTALYDDNLTEEQWLKTIEGVVSDDSDGERDFKPKRARGRPRGMPRSNDDTDMDENADLRSQTGSVSSKKRKAFIDDDLSDDSSTKRQRQGTPKAYGARGRGRGRGRGGRGKGSLLYRATPTVDPLTTEERQMLQGNMISIYDSIINHTGDQGRKLSDLFLLKPSKKLYPDYYVLIKHPIALDMIKKRIQSKSYTGIREILEDLHLMFSNAKIYNEEGSIVYQDAAALEDLAVKKFEELYSDLEPEEMKKTLDFTDFDEIFNLKPLTSNSAVKQPVERKLEELDGDESFESPMSISGADGLSLDETPLDLN</sequence>
<evidence type="ECO:0000256" key="9">
    <source>
        <dbReference type="ARBA" id="ARBA00023242"/>
    </source>
</evidence>
<dbReference type="InterPro" id="IPR027417">
    <property type="entry name" value="P-loop_NTPase"/>
</dbReference>
<dbReference type="InterPro" id="IPR000330">
    <property type="entry name" value="SNF2_N"/>
</dbReference>
<dbReference type="PANTHER" id="PTHR10799">
    <property type="entry name" value="SNF2/RAD54 HELICASE FAMILY"/>
    <property type="match status" value="1"/>
</dbReference>
<proteinExistence type="predicted"/>
<dbReference type="InterPro" id="IPR014012">
    <property type="entry name" value="HSA_dom"/>
</dbReference>
<feature type="region of interest" description="Disordered" evidence="11">
    <location>
        <begin position="639"/>
        <end position="667"/>
    </location>
</feature>
<evidence type="ECO:0008006" key="19">
    <source>
        <dbReference type="Google" id="ProtNLM"/>
    </source>
</evidence>
<feature type="region of interest" description="Disordered" evidence="11">
    <location>
        <begin position="1554"/>
        <end position="1590"/>
    </location>
</feature>
<dbReference type="GO" id="GO:0006366">
    <property type="term" value="P:transcription by RNA polymerase II"/>
    <property type="evidence" value="ECO:0007669"/>
    <property type="project" value="UniProtKB-ARBA"/>
</dbReference>
<feature type="compositionally biased region" description="Polar residues" evidence="11">
    <location>
        <begin position="348"/>
        <end position="357"/>
    </location>
</feature>
<dbReference type="OrthoDB" id="5857104at2759"/>
<feature type="region of interest" description="Disordered" evidence="11">
    <location>
        <begin position="321"/>
        <end position="357"/>
    </location>
</feature>
<feature type="compositionally biased region" description="Basic residues" evidence="11">
    <location>
        <begin position="1379"/>
        <end position="1389"/>
    </location>
</feature>
<gene>
    <name evidence="17" type="ORF">AC631_01780</name>
</gene>
<dbReference type="GO" id="GO:0140008">
    <property type="term" value="F:histone H4 reader activity"/>
    <property type="evidence" value="ECO:0007669"/>
    <property type="project" value="UniProtKB-ARBA"/>
</dbReference>
<evidence type="ECO:0000259" key="12">
    <source>
        <dbReference type="PROSITE" id="PS50014"/>
    </source>
</evidence>
<dbReference type="Pfam" id="PF00176">
    <property type="entry name" value="SNF2-rel_dom"/>
    <property type="match status" value="1"/>
</dbReference>
<dbReference type="GO" id="GO:0004386">
    <property type="term" value="F:helicase activity"/>
    <property type="evidence" value="ECO:0007669"/>
    <property type="project" value="UniProtKB-KW"/>
</dbReference>
<dbReference type="GO" id="GO:0006355">
    <property type="term" value="P:regulation of DNA-templated transcription"/>
    <property type="evidence" value="ECO:0007669"/>
    <property type="project" value="InterPro"/>
</dbReference>
<dbReference type="Gene3D" id="1.20.920.10">
    <property type="entry name" value="Bromodomain-like"/>
    <property type="match status" value="1"/>
</dbReference>
<evidence type="ECO:0000256" key="5">
    <source>
        <dbReference type="ARBA" id="ARBA00022840"/>
    </source>
</evidence>
<reference evidence="17 18" key="1">
    <citation type="submission" date="2015-11" db="EMBL/GenBank/DDBJ databases">
        <title>The genome of Debaryomyces fabryi.</title>
        <authorList>
            <person name="Tafer H."/>
            <person name="Lopandic K."/>
        </authorList>
    </citation>
    <scope>NUCLEOTIDE SEQUENCE [LARGE SCALE GENOMIC DNA]</scope>
    <source>
        <strain evidence="17 18">CBS 789</strain>
    </source>
</reference>
<name>A0A0V1Q1W1_9ASCO</name>
<feature type="region of interest" description="Disordered" evidence="11">
    <location>
        <begin position="1299"/>
        <end position="1396"/>
    </location>
</feature>
<dbReference type="EMBL" id="LMYN01000026">
    <property type="protein sequence ID" value="KSA02507.1"/>
    <property type="molecule type" value="Genomic_DNA"/>
</dbReference>
<dbReference type="InterPro" id="IPR001650">
    <property type="entry name" value="Helicase_C-like"/>
</dbReference>
<dbReference type="SMART" id="SM00951">
    <property type="entry name" value="QLQ"/>
    <property type="match status" value="1"/>
</dbReference>
<keyword evidence="2" id="KW-0547">Nucleotide-binding</keyword>
<evidence type="ECO:0000256" key="8">
    <source>
        <dbReference type="ARBA" id="ARBA00023163"/>
    </source>
</evidence>
<dbReference type="InterPro" id="IPR018359">
    <property type="entry name" value="Bromodomain_CS"/>
</dbReference>
<dbReference type="GeneID" id="26838789"/>
<dbReference type="Pfam" id="PF00271">
    <property type="entry name" value="Helicase_C"/>
    <property type="match status" value="1"/>
</dbReference>
<feature type="domain" description="Helicase C-terminal" evidence="14">
    <location>
        <begin position="1021"/>
        <end position="1184"/>
    </location>
</feature>
<evidence type="ECO:0000256" key="7">
    <source>
        <dbReference type="ARBA" id="ARBA00023117"/>
    </source>
</evidence>
<feature type="compositionally biased region" description="Polar residues" evidence="11">
    <location>
        <begin position="87"/>
        <end position="98"/>
    </location>
</feature>
<dbReference type="FunFam" id="3.40.50.10810:FF:000008">
    <property type="entry name" value="Chromatin structure-remodeling complex subunit snf21"/>
    <property type="match status" value="1"/>
</dbReference>
<evidence type="ECO:0000313" key="17">
    <source>
        <dbReference type="EMBL" id="KSA02507.1"/>
    </source>
</evidence>
<keyword evidence="8" id="KW-0804">Transcription</keyword>
<keyword evidence="4" id="KW-0347">Helicase</keyword>
<dbReference type="GO" id="GO:0005524">
    <property type="term" value="F:ATP binding"/>
    <property type="evidence" value="ECO:0007669"/>
    <property type="project" value="UniProtKB-KW"/>
</dbReference>
<dbReference type="GO" id="GO:0005634">
    <property type="term" value="C:nucleus"/>
    <property type="evidence" value="ECO:0007669"/>
    <property type="project" value="UniProtKB-SubCell"/>
</dbReference>
<dbReference type="RefSeq" id="XP_015468609.1">
    <property type="nucleotide sequence ID" value="XM_015610610.1"/>
</dbReference>
<dbReference type="Gene3D" id="1.20.5.170">
    <property type="match status" value="1"/>
</dbReference>